<dbReference type="KEGG" id="tbl:TBLA_0G01800"/>
<feature type="region of interest" description="Disordered" evidence="11">
    <location>
        <begin position="1121"/>
        <end position="1154"/>
    </location>
</feature>
<dbReference type="HOGENOM" id="CLU_008599_2_0_1"/>
<keyword evidence="14" id="KW-1185">Reference proteome</keyword>
<reference evidence="13 14" key="1">
    <citation type="journal article" date="2011" name="Proc. Natl. Acad. Sci. U.S.A.">
        <title>Evolutionary erosion of yeast sex chromosomes by mating-type switching accidents.</title>
        <authorList>
            <person name="Gordon J.L."/>
            <person name="Armisen D."/>
            <person name="Proux-Wera E."/>
            <person name="Oheigeartaigh S.S."/>
            <person name="Byrne K.P."/>
            <person name="Wolfe K.H."/>
        </authorList>
    </citation>
    <scope>NUCLEOTIDE SEQUENCE [LARGE SCALE GENOMIC DNA]</scope>
    <source>
        <strain evidence="14">ATCC 34711 / CBS 6284 / DSM 70876 / NBRC 10599 / NRRL Y-10934 / UCD 77-7</strain>
    </source>
</reference>
<dbReference type="FunFam" id="4.10.240.10:FF:000009">
    <property type="entry name" value="C6 transcription factor (Gal4)"/>
    <property type="match status" value="1"/>
</dbReference>
<dbReference type="GO" id="GO:0061629">
    <property type="term" value="F:RNA polymerase II-specific DNA-binding transcription factor binding"/>
    <property type="evidence" value="ECO:0007669"/>
    <property type="project" value="EnsemblFungi"/>
</dbReference>
<evidence type="ECO:0000313" key="14">
    <source>
        <dbReference type="Proteomes" id="UP000002866"/>
    </source>
</evidence>
<dbReference type="PROSITE" id="PS50048">
    <property type="entry name" value="ZN2_CY6_FUNGAL_2"/>
    <property type="match status" value="1"/>
</dbReference>
<dbReference type="GO" id="GO:0005634">
    <property type="term" value="C:nucleus"/>
    <property type="evidence" value="ECO:0007669"/>
    <property type="project" value="UniProtKB-SubCell"/>
</dbReference>
<dbReference type="SMART" id="SM00906">
    <property type="entry name" value="Fungal_trans"/>
    <property type="match status" value="1"/>
</dbReference>
<evidence type="ECO:0000259" key="12">
    <source>
        <dbReference type="PROSITE" id="PS50048"/>
    </source>
</evidence>
<evidence type="ECO:0000256" key="10">
    <source>
        <dbReference type="ARBA" id="ARBA00023277"/>
    </source>
</evidence>
<evidence type="ECO:0000256" key="2">
    <source>
        <dbReference type="ARBA" id="ARBA00022723"/>
    </source>
</evidence>
<dbReference type="Pfam" id="PF04082">
    <property type="entry name" value="Fungal_trans"/>
    <property type="match status" value="1"/>
</dbReference>
<keyword evidence="8" id="KW-0804">Transcription</keyword>
<feature type="region of interest" description="Disordered" evidence="11">
    <location>
        <begin position="147"/>
        <end position="166"/>
    </location>
</feature>
<dbReference type="AlphaFoldDB" id="I2H6X1"/>
<dbReference type="OrthoDB" id="3364175at2759"/>
<feature type="compositionally biased region" description="Polar residues" evidence="11">
    <location>
        <begin position="1130"/>
        <end position="1147"/>
    </location>
</feature>
<dbReference type="GO" id="GO:0001228">
    <property type="term" value="F:DNA-binding transcription activator activity, RNA polymerase II-specific"/>
    <property type="evidence" value="ECO:0007669"/>
    <property type="project" value="EnsemblFungi"/>
</dbReference>
<sequence length="1154" mass="130668">MSIVTLMKDTSLLNDQACDSCRLKKLKCSKEKPKCAKCLKNIWECCYSPRAKRSPLTRNHLTKVENRLSILELLFREIFPQTDIEKILKLDSISKMSDLLKRSVRIQLLKELQSTNPTALLHNTSSPILKTNLLETITNYEIINEISPQSSHHSTPSPSFSSSSSRHITLQHMQPSITKSARPGSVSKTKIKLEKIIKDKYSIPQSSLPNDAFLGFDWSEEEDLSTKEDGMGFLNVDPNNRGYYGAFSISNLLKRFGLINDIFTTEIVRNSNVITDPYSLSSRNVTAGYMDSFFKNFHPYFPVIHKQTMYKIYNNELESNSKYQWQLLFNTVLAIGAYCTNGTLSDVDWFYYQNAKSHLTKKIFESASLSLVISLYLLSHYTSWRNKPNTAYLYHGHSMRMAISLGLYKDLPSNIKDPVIREQRRRIWSCLYSREFEFSLIYDRPIQFVGYSSTFSSKNNEISIAIPSSMDDNQKHTTNPSIYLNIIELQRLNQLYIDCFLNDSIKYSDDLHTTIPSSSLTTSTSSLTSDHNSSSPNSTISANSSIQNQNTKNKKSNLNVIKCYKFIKDLDTLLKQKPKYLQNDISSNALVNYLHEYPWLSFTRYFLKWKKEYLIIHIIRKYFITNNYTADKKDFSFEVDRLSSILLENSQNTIMSVSNFINNHDLTPFNAWYCTFFLFNALLIPLSSVIRLKKSTTIIHNSNSSKNIKAIDELSFVSGYTNPNDLNQYMNQIIEGLNILKRIQDSKMVNCDKYIQVIKFLADPFIKDIKVIRDSTDLTNFKPNSSNYLKKEMNELDISNINMEHSFANTIPTNPPVVSRNNGHNYYNHYNYITEQNNNTTLGENFAMGNSGPININGKIITTTPNFDCRINNSPSIETSSSFSDLMKLLSSSNGNLTPPPQIQAQMQAHLQQQSQLNKNPNISQQYSTIITQLPVKTGLTSTQTALPSSIPNSNIGLSPMSQFLSQSQTNSNAVTNPGMTNLPNQNIPIQIKPIDIPSPHFPKQAAFNAGNSINILPNSNTNHIYSIPNSPSVLVTNGTSSTNFVSTTSTATNTAETEGIINVNTAKQNTDNQNTEPSKAILPIWADQTAYSTFGIAPTMFNTTTMDDVYNYLFDDQETPPNANNAANLTSTYTSPKIAQPNTPEQETTEPDK</sequence>
<dbReference type="InterPro" id="IPR036864">
    <property type="entry name" value="Zn2-C6_fun-type_DNA-bd_sf"/>
</dbReference>
<keyword evidence="6" id="KW-0299">Galactose metabolism</keyword>
<keyword evidence="9" id="KW-0539">Nucleus</keyword>
<dbReference type="FunCoup" id="I2H6X1">
    <property type="interactions" value="964"/>
</dbReference>
<dbReference type="GO" id="GO:0000978">
    <property type="term" value="F:RNA polymerase II cis-regulatory region sequence-specific DNA binding"/>
    <property type="evidence" value="ECO:0007669"/>
    <property type="project" value="EnsemblFungi"/>
</dbReference>
<keyword evidence="5" id="KW-0238">DNA-binding</keyword>
<dbReference type="Pfam" id="PF00172">
    <property type="entry name" value="Zn_clus"/>
    <property type="match status" value="1"/>
</dbReference>
<dbReference type="InterPro" id="IPR051127">
    <property type="entry name" value="Fungal_SecMet_Regulators"/>
</dbReference>
<dbReference type="GeneID" id="14497255"/>
<dbReference type="Gene3D" id="4.10.240.10">
    <property type="entry name" value="Zn(2)-C6 fungal-type DNA-binding domain"/>
    <property type="match status" value="1"/>
</dbReference>
<dbReference type="EMBL" id="HE806322">
    <property type="protein sequence ID" value="CCH62123.1"/>
    <property type="molecule type" value="Genomic_DNA"/>
</dbReference>
<evidence type="ECO:0000256" key="9">
    <source>
        <dbReference type="ARBA" id="ARBA00023242"/>
    </source>
</evidence>
<dbReference type="PROSITE" id="PS00463">
    <property type="entry name" value="ZN2_CY6_FUNGAL_1"/>
    <property type="match status" value="1"/>
</dbReference>
<dbReference type="Gene3D" id="1.20.5.170">
    <property type="match status" value="1"/>
</dbReference>
<keyword evidence="4" id="KW-0805">Transcription regulation</keyword>
<comment type="subcellular location">
    <subcellularLocation>
        <location evidence="1">Nucleus</location>
    </subcellularLocation>
</comment>
<feature type="region of interest" description="Disordered" evidence="11">
    <location>
        <begin position="520"/>
        <end position="551"/>
    </location>
</feature>
<evidence type="ECO:0000256" key="11">
    <source>
        <dbReference type="SAM" id="MobiDB-lite"/>
    </source>
</evidence>
<dbReference type="GO" id="GO:0006012">
    <property type="term" value="P:galactose metabolic process"/>
    <property type="evidence" value="ECO:0007669"/>
    <property type="project" value="UniProtKB-KW"/>
</dbReference>
<evidence type="ECO:0000256" key="1">
    <source>
        <dbReference type="ARBA" id="ARBA00004123"/>
    </source>
</evidence>
<keyword evidence="2" id="KW-0479">Metal-binding</keyword>
<name>I2H6X1_HENB6</name>
<evidence type="ECO:0000256" key="5">
    <source>
        <dbReference type="ARBA" id="ARBA00023125"/>
    </source>
</evidence>
<feature type="domain" description="Zn(2)-C6 fungal-type" evidence="12">
    <location>
        <begin position="17"/>
        <end position="47"/>
    </location>
</feature>
<feature type="compositionally biased region" description="Low complexity" evidence="11">
    <location>
        <begin position="520"/>
        <end position="546"/>
    </location>
</feature>
<dbReference type="eggNOG" id="ENOG502QSMN">
    <property type="taxonomic scope" value="Eukaryota"/>
</dbReference>
<proteinExistence type="predicted"/>
<dbReference type="CDD" id="cd14654">
    <property type="entry name" value="ZIP_Gal4"/>
    <property type="match status" value="1"/>
</dbReference>
<dbReference type="PANTHER" id="PTHR47424:SF3">
    <property type="entry name" value="REGULATORY PROTEIN GAL4"/>
    <property type="match status" value="1"/>
</dbReference>
<dbReference type="InParanoid" id="I2H6X1"/>
<dbReference type="CDD" id="cd00067">
    <property type="entry name" value="GAL4"/>
    <property type="match status" value="1"/>
</dbReference>
<keyword evidence="10" id="KW-0119">Carbohydrate metabolism</keyword>
<dbReference type="GO" id="GO:0000435">
    <property type="term" value="P:positive regulation of transcription from RNA polymerase II promoter by galactose"/>
    <property type="evidence" value="ECO:0007669"/>
    <property type="project" value="TreeGrafter"/>
</dbReference>
<protein>
    <recommendedName>
        <fullName evidence="12">Zn(2)-C6 fungal-type domain-containing protein</fullName>
    </recommendedName>
</protein>
<keyword evidence="7" id="KW-0010">Activator</keyword>
<evidence type="ECO:0000313" key="13">
    <source>
        <dbReference type="EMBL" id="CCH62123.1"/>
    </source>
</evidence>
<organism evidence="13 14">
    <name type="scientific">Henningerozyma blattae (strain ATCC 34711 / CBS 6284 / DSM 70876 / NBRC 10599 / NRRL Y-10934 / UCD 77-7)</name>
    <name type="common">Yeast</name>
    <name type="synonym">Tetrapisispora blattae</name>
    <dbReference type="NCBI Taxonomy" id="1071380"/>
    <lineage>
        <taxon>Eukaryota</taxon>
        <taxon>Fungi</taxon>
        <taxon>Dikarya</taxon>
        <taxon>Ascomycota</taxon>
        <taxon>Saccharomycotina</taxon>
        <taxon>Saccharomycetes</taxon>
        <taxon>Saccharomycetales</taxon>
        <taxon>Saccharomycetaceae</taxon>
        <taxon>Henningerozyma</taxon>
    </lineage>
</organism>
<dbReference type="InterPro" id="IPR046347">
    <property type="entry name" value="bZIP_sf"/>
</dbReference>
<dbReference type="RefSeq" id="XP_004181642.1">
    <property type="nucleotide sequence ID" value="XM_004181594.1"/>
</dbReference>
<dbReference type="OMA" id="HITEGEV"/>
<evidence type="ECO:0000256" key="7">
    <source>
        <dbReference type="ARBA" id="ARBA00023159"/>
    </source>
</evidence>
<dbReference type="CDD" id="cd12148">
    <property type="entry name" value="fungal_TF_MHR"/>
    <property type="match status" value="1"/>
</dbReference>
<evidence type="ECO:0000256" key="4">
    <source>
        <dbReference type="ARBA" id="ARBA00023015"/>
    </source>
</evidence>
<dbReference type="InterPro" id="IPR001138">
    <property type="entry name" value="Zn2Cys6_DnaBD"/>
</dbReference>
<evidence type="ECO:0000256" key="8">
    <source>
        <dbReference type="ARBA" id="ARBA00023163"/>
    </source>
</evidence>
<dbReference type="GO" id="GO:0006351">
    <property type="term" value="P:DNA-templated transcription"/>
    <property type="evidence" value="ECO:0007669"/>
    <property type="project" value="InterPro"/>
</dbReference>
<dbReference type="SMART" id="SM00066">
    <property type="entry name" value="GAL4"/>
    <property type="match status" value="1"/>
</dbReference>
<dbReference type="InterPro" id="IPR007219">
    <property type="entry name" value="XnlR_reg_dom"/>
</dbReference>
<evidence type="ECO:0000256" key="3">
    <source>
        <dbReference type="ARBA" id="ARBA00022833"/>
    </source>
</evidence>
<dbReference type="InterPro" id="IPR005600">
    <property type="entry name" value="Gal4_dimer_dom"/>
</dbReference>
<keyword evidence="3" id="KW-0862">Zinc</keyword>
<accession>I2H6X1</accession>
<dbReference type="GO" id="GO:0008270">
    <property type="term" value="F:zinc ion binding"/>
    <property type="evidence" value="ECO:0007669"/>
    <property type="project" value="InterPro"/>
</dbReference>
<evidence type="ECO:0000256" key="6">
    <source>
        <dbReference type="ARBA" id="ARBA00023144"/>
    </source>
</evidence>
<dbReference type="Proteomes" id="UP000002866">
    <property type="component" value="Chromosome 7"/>
</dbReference>
<dbReference type="GO" id="GO:0042802">
    <property type="term" value="F:identical protein binding"/>
    <property type="evidence" value="ECO:0007669"/>
    <property type="project" value="EnsemblFungi"/>
</dbReference>
<dbReference type="STRING" id="1071380.I2H6X1"/>
<dbReference type="SUPFAM" id="SSF57959">
    <property type="entry name" value="Leucine zipper domain"/>
    <property type="match status" value="1"/>
</dbReference>
<dbReference type="SUPFAM" id="SSF57701">
    <property type="entry name" value="Zn2/Cys6 DNA-binding domain"/>
    <property type="match status" value="1"/>
</dbReference>
<dbReference type="PANTHER" id="PTHR47424">
    <property type="entry name" value="REGULATORY PROTEIN GAL4"/>
    <property type="match status" value="1"/>
</dbReference>
<gene>
    <name evidence="13" type="primary">TBLA0G01800</name>
    <name evidence="13" type="ORF">TBLA_0G01800</name>
</gene>
<dbReference type="Pfam" id="PF03902">
    <property type="entry name" value="Gal4_dimer"/>
    <property type="match status" value="1"/>
</dbReference>